<dbReference type="Proteomes" id="UP000632454">
    <property type="component" value="Unassembled WGS sequence"/>
</dbReference>
<keyword evidence="4" id="KW-1185">Reference proteome</keyword>
<sequence>MTIKATDYHHVRLTVRDIATSRKFYDDVFGFDVAFEAPPADADEATKEALSFLFGGVIYQFGGGLLGLRPVAPGDDSFTEDRSGLDHLSFSVAGLSDLHDAAATLDELGIAHEGVKDLGDAGIAILEFRDPDNIALEITSPNS</sequence>
<dbReference type="SUPFAM" id="SSF54593">
    <property type="entry name" value="Glyoxalase/Bleomycin resistance protein/Dihydroxybiphenyl dioxygenase"/>
    <property type="match status" value="1"/>
</dbReference>
<dbReference type="InterPro" id="IPR029068">
    <property type="entry name" value="Glyas_Bleomycin-R_OHBP_Dase"/>
</dbReference>
<gene>
    <name evidence="3" type="ORF">GCM10007298_44140</name>
</gene>
<protein>
    <submittedName>
        <fullName evidence="3">Glyoxalase</fullName>
    </submittedName>
</protein>
<feature type="domain" description="VOC" evidence="2">
    <location>
        <begin position="7"/>
        <end position="141"/>
    </location>
</feature>
<evidence type="ECO:0000259" key="2">
    <source>
        <dbReference type="PROSITE" id="PS51819"/>
    </source>
</evidence>
<proteinExistence type="predicted"/>
<dbReference type="PROSITE" id="PS51819">
    <property type="entry name" value="VOC"/>
    <property type="match status" value="1"/>
</dbReference>
<dbReference type="InterPro" id="IPR037523">
    <property type="entry name" value="VOC_core"/>
</dbReference>
<dbReference type="InterPro" id="IPR018146">
    <property type="entry name" value="Glyoxalase_1_CS"/>
</dbReference>
<dbReference type="PROSITE" id="PS00934">
    <property type="entry name" value="GLYOXALASE_I_1"/>
    <property type="match status" value="1"/>
</dbReference>
<dbReference type="Gene3D" id="3.10.180.10">
    <property type="entry name" value="2,3-Dihydroxybiphenyl 1,2-Dioxygenase, domain 1"/>
    <property type="match status" value="1"/>
</dbReference>
<reference evidence="4" key="1">
    <citation type="journal article" date="2019" name="Int. J. Syst. Evol. Microbiol.">
        <title>The Global Catalogue of Microorganisms (GCM) 10K type strain sequencing project: providing services to taxonomists for standard genome sequencing and annotation.</title>
        <authorList>
            <consortium name="The Broad Institute Genomics Platform"/>
            <consortium name="The Broad Institute Genome Sequencing Center for Infectious Disease"/>
            <person name="Wu L."/>
            <person name="Ma J."/>
        </authorList>
    </citation>
    <scope>NUCLEOTIDE SEQUENCE [LARGE SCALE GENOMIC DNA]</scope>
    <source>
        <strain evidence="4">CCM 7855</strain>
    </source>
</reference>
<evidence type="ECO:0000313" key="4">
    <source>
        <dbReference type="Proteomes" id="UP000632454"/>
    </source>
</evidence>
<evidence type="ECO:0000256" key="1">
    <source>
        <dbReference type="ARBA" id="ARBA00022723"/>
    </source>
</evidence>
<dbReference type="EMBL" id="BMCS01000003">
    <property type="protein sequence ID" value="GGF43600.1"/>
    <property type="molecule type" value="Genomic_DNA"/>
</dbReference>
<comment type="caution">
    <text evidence="3">The sequence shown here is derived from an EMBL/GenBank/DDBJ whole genome shotgun (WGS) entry which is preliminary data.</text>
</comment>
<dbReference type="RefSeq" id="WP_188492972.1">
    <property type="nucleotide sequence ID" value="NZ_BMCS01000003.1"/>
</dbReference>
<name>A0ABQ1V8E5_9NOCA</name>
<evidence type="ECO:0000313" key="3">
    <source>
        <dbReference type="EMBL" id="GGF43600.1"/>
    </source>
</evidence>
<dbReference type="Pfam" id="PF00903">
    <property type="entry name" value="Glyoxalase"/>
    <property type="match status" value="1"/>
</dbReference>
<accession>A0ABQ1V8E5</accession>
<dbReference type="InterPro" id="IPR004360">
    <property type="entry name" value="Glyas_Fos-R_dOase_dom"/>
</dbReference>
<organism evidence="3 4">
    <name type="scientific">Williamsia phyllosphaerae</name>
    <dbReference type="NCBI Taxonomy" id="885042"/>
    <lineage>
        <taxon>Bacteria</taxon>
        <taxon>Bacillati</taxon>
        <taxon>Actinomycetota</taxon>
        <taxon>Actinomycetes</taxon>
        <taxon>Mycobacteriales</taxon>
        <taxon>Nocardiaceae</taxon>
        <taxon>Williamsia</taxon>
    </lineage>
</organism>
<keyword evidence="1" id="KW-0479">Metal-binding</keyword>